<evidence type="ECO:0000256" key="2">
    <source>
        <dbReference type="ARBA" id="ARBA00022475"/>
    </source>
</evidence>
<comment type="similarity">
    <text evidence="7 10">Belongs to the fluoride channel Fluc/FEX (TC 1.A.43) family.</text>
</comment>
<keyword evidence="2 10" id="KW-1003">Cell membrane</keyword>
<feature type="transmembrane region" description="Helical" evidence="10">
    <location>
        <begin position="97"/>
        <end position="115"/>
    </location>
</feature>
<evidence type="ECO:0000256" key="3">
    <source>
        <dbReference type="ARBA" id="ARBA00022692"/>
    </source>
</evidence>
<dbReference type="EMBL" id="BAABHS010000047">
    <property type="protein sequence ID" value="GAA4992690.1"/>
    <property type="molecule type" value="Genomic_DNA"/>
</dbReference>
<keyword evidence="5 10" id="KW-0472">Membrane</keyword>
<evidence type="ECO:0000313" key="11">
    <source>
        <dbReference type="EMBL" id="GAA4992690.1"/>
    </source>
</evidence>
<comment type="activity regulation">
    <text evidence="10">Na(+) is not transported, but it plays an essential structural role and its presence is essential for fluoride channel function.</text>
</comment>
<keyword evidence="10" id="KW-0915">Sodium</keyword>
<evidence type="ECO:0000256" key="10">
    <source>
        <dbReference type="HAMAP-Rule" id="MF_00454"/>
    </source>
</evidence>
<feature type="binding site" evidence="10">
    <location>
        <position position="105"/>
    </location>
    <ligand>
        <name>Na(+)</name>
        <dbReference type="ChEBI" id="CHEBI:29101"/>
        <note>structural</note>
    </ligand>
</feature>
<keyword evidence="6 10" id="KW-0407">Ion channel</keyword>
<evidence type="ECO:0000256" key="5">
    <source>
        <dbReference type="ARBA" id="ARBA00023136"/>
    </source>
</evidence>
<keyword evidence="10" id="KW-0813">Transport</keyword>
<dbReference type="PANTHER" id="PTHR28259:SF1">
    <property type="entry name" value="FLUORIDE EXPORT PROTEIN 1-RELATED"/>
    <property type="match status" value="1"/>
</dbReference>
<dbReference type="RefSeq" id="WP_345680486.1">
    <property type="nucleotide sequence ID" value="NZ_BAABHS010000047.1"/>
</dbReference>
<comment type="subcellular location">
    <subcellularLocation>
        <location evidence="1 10">Cell membrane</location>
        <topology evidence="1 10">Multi-pass membrane protein</topology>
    </subcellularLocation>
</comment>
<dbReference type="Pfam" id="PF02537">
    <property type="entry name" value="CRCB"/>
    <property type="match status" value="1"/>
</dbReference>
<evidence type="ECO:0000256" key="6">
    <source>
        <dbReference type="ARBA" id="ARBA00023303"/>
    </source>
</evidence>
<evidence type="ECO:0000256" key="4">
    <source>
        <dbReference type="ARBA" id="ARBA00022989"/>
    </source>
</evidence>
<comment type="caution">
    <text evidence="11">The sequence shown here is derived from an EMBL/GenBank/DDBJ whole genome shotgun (WGS) entry which is preliminary data.</text>
</comment>
<keyword evidence="12" id="KW-1185">Reference proteome</keyword>
<evidence type="ECO:0000256" key="1">
    <source>
        <dbReference type="ARBA" id="ARBA00004651"/>
    </source>
</evidence>
<evidence type="ECO:0000313" key="12">
    <source>
        <dbReference type="Proteomes" id="UP001500466"/>
    </source>
</evidence>
<evidence type="ECO:0000256" key="8">
    <source>
        <dbReference type="ARBA" id="ARBA00035585"/>
    </source>
</evidence>
<keyword evidence="4 10" id="KW-1133">Transmembrane helix</keyword>
<keyword evidence="10" id="KW-0406">Ion transport</keyword>
<evidence type="ECO:0000256" key="9">
    <source>
        <dbReference type="ARBA" id="ARBA00049940"/>
    </source>
</evidence>
<comment type="function">
    <text evidence="9 10">Fluoride-specific ion channel. Important for reducing fluoride concentration in the cell, thus reducing its toxicity.</text>
</comment>
<organism evidence="11 12">
    <name type="scientific">Yinghuangia aomiensis</name>
    <dbReference type="NCBI Taxonomy" id="676205"/>
    <lineage>
        <taxon>Bacteria</taxon>
        <taxon>Bacillati</taxon>
        <taxon>Actinomycetota</taxon>
        <taxon>Actinomycetes</taxon>
        <taxon>Kitasatosporales</taxon>
        <taxon>Streptomycetaceae</taxon>
        <taxon>Yinghuangia</taxon>
    </lineage>
</organism>
<keyword evidence="10" id="KW-0479">Metal-binding</keyword>
<proteinExistence type="inferred from homology"/>
<protein>
    <recommendedName>
        <fullName evidence="10">Fluoride-specific ion channel FluC</fullName>
    </recommendedName>
</protein>
<keyword evidence="3 10" id="KW-0812">Transmembrane</keyword>
<accession>A0ABP9IAL3</accession>
<dbReference type="HAMAP" id="MF_00454">
    <property type="entry name" value="FluC"/>
    <property type="match status" value="1"/>
</dbReference>
<feature type="binding site" evidence="10">
    <location>
        <position position="108"/>
    </location>
    <ligand>
        <name>Na(+)</name>
        <dbReference type="ChEBI" id="CHEBI:29101"/>
        <note>structural</note>
    </ligand>
</feature>
<feature type="transmembrane region" description="Helical" evidence="10">
    <location>
        <begin position="65"/>
        <end position="85"/>
    </location>
</feature>
<gene>
    <name evidence="11" type="primary">crcB_3</name>
    <name evidence="10" type="synonym">crcB</name>
    <name evidence="10" type="synonym">fluC</name>
    <name evidence="11" type="ORF">GCM10023205_76630</name>
</gene>
<dbReference type="Proteomes" id="UP001500466">
    <property type="component" value="Unassembled WGS sequence"/>
</dbReference>
<dbReference type="InterPro" id="IPR003691">
    <property type="entry name" value="FluC"/>
</dbReference>
<feature type="transmembrane region" description="Helical" evidence="10">
    <location>
        <begin position="130"/>
        <end position="150"/>
    </location>
</feature>
<comment type="catalytic activity">
    <reaction evidence="8">
        <text>fluoride(in) = fluoride(out)</text>
        <dbReference type="Rhea" id="RHEA:76159"/>
        <dbReference type="ChEBI" id="CHEBI:17051"/>
    </reaction>
    <physiologicalReaction direction="left-to-right" evidence="8">
        <dbReference type="Rhea" id="RHEA:76160"/>
    </physiologicalReaction>
</comment>
<sequence length="167" mass="17101">MHAPQSPVAHGLIDPDAAVPAPTPQARWDGQGPVVAVVSLGGGLDAAARYAAGVAWPAAPDAFPWTTPAVNVVGCALIGILLVLVTEVRQPHRLVRPFLGTGVLGGFTTFSTYVVDVQRLVDHHQARQALGYLAGTLAAASAAVCLGTWATRRVAVAKVAESPAEAS</sequence>
<dbReference type="PANTHER" id="PTHR28259">
    <property type="entry name" value="FLUORIDE EXPORT PROTEIN 1-RELATED"/>
    <property type="match status" value="1"/>
</dbReference>
<name>A0ABP9IAL3_9ACTN</name>
<evidence type="ECO:0000256" key="7">
    <source>
        <dbReference type="ARBA" id="ARBA00035120"/>
    </source>
</evidence>
<reference evidence="12" key="1">
    <citation type="journal article" date="2019" name="Int. J. Syst. Evol. Microbiol.">
        <title>The Global Catalogue of Microorganisms (GCM) 10K type strain sequencing project: providing services to taxonomists for standard genome sequencing and annotation.</title>
        <authorList>
            <consortium name="The Broad Institute Genomics Platform"/>
            <consortium name="The Broad Institute Genome Sequencing Center for Infectious Disease"/>
            <person name="Wu L."/>
            <person name="Ma J."/>
        </authorList>
    </citation>
    <scope>NUCLEOTIDE SEQUENCE [LARGE SCALE GENOMIC DNA]</scope>
    <source>
        <strain evidence="12">JCM 17986</strain>
    </source>
</reference>